<comment type="caution">
    <text evidence="1">The sequence shown here is derived from an EMBL/GenBank/DDBJ whole genome shotgun (WGS) entry which is preliminary data.</text>
</comment>
<dbReference type="Proteomes" id="UP000246104">
    <property type="component" value="Unassembled WGS sequence"/>
</dbReference>
<evidence type="ECO:0000313" key="1">
    <source>
        <dbReference type="EMBL" id="PWU24124.1"/>
    </source>
</evidence>
<sequence>MDKGIFLEDAWRELDAVQVLVLRAVAPAGVFTSHTEMEYRRAVKDASPELEVIAGAIFQQDDDTFVSYLRGNALRDSMRELIRKAKQAGIRK</sequence>
<gene>
    <name evidence="1" type="ORF">C5B42_00610</name>
</gene>
<dbReference type="AlphaFoldDB" id="A0A317JSP7"/>
<evidence type="ECO:0000313" key="2">
    <source>
        <dbReference type="Proteomes" id="UP000246104"/>
    </source>
</evidence>
<proteinExistence type="predicted"/>
<organism evidence="1 2">
    <name type="scientific">Candidatus Cerribacteria bacterium 'Amazon FNV 2010 28 9'</name>
    <dbReference type="NCBI Taxonomy" id="2081795"/>
    <lineage>
        <taxon>Bacteria</taxon>
        <taxon>Candidatus Cerribacteria</taxon>
    </lineage>
</organism>
<dbReference type="EMBL" id="PSRQ01000011">
    <property type="protein sequence ID" value="PWU24124.1"/>
    <property type="molecule type" value="Genomic_DNA"/>
</dbReference>
<reference evidence="1 2" key="1">
    <citation type="submission" date="2018-02" db="EMBL/GenBank/DDBJ databases">
        <title>Genomic Reconstructions from Amazon Rainforest and Pasture Soil Reveal Novel Insights into the Physiology of Candidate Phyla in Tropical Sites.</title>
        <authorList>
            <person name="Kroeger M.E."/>
            <person name="Delmont T."/>
            <person name="Eren A.M."/>
            <person name="Guo J."/>
            <person name="Meyer K.M."/>
            <person name="Khan K."/>
            <person name="Rodrigues J.L.M."/>
            <person name="Bohannan B.J.M."/>
            <person name="Tringe S."/>
            <person name="Borges C.D."/>
            <person name="Tiedje J."/>
            <person name="Tsai S.M."/>
            <person name="Nusslein K."/>
        </authorList>
    </citation>
    <scope>NUCLEOTIDE SEQUENCE [LARGE SCALE GENOMIC DNA]</scope>
    <source>
        <strain evidence="1">Amazon FNV 2010 28 9</strain>
    </source>
</reference>
<name>A0A317JSP7_9BACT</name>
<protein>
    <submittedName>
        <fullName evidence="1">Uncharacterized protein</fullName>
    </submittedName>
</protein>
<accession>A0A317JSP7</accession>